<gene>
    <name evidence="1" type="ORF">ABOD76_11505</name>
</gene>
<sequence length="119" mass="14013">MASQYQFICPSCRYEAVICGGRDSLMSGEALVTIECFRCRELTDARPLWNPGWMGMEDASWWELALEQVQARLSWLIPPRCSTNPWHLTRRWRMNWARKGRCPRCRTWMEAGAVMRILD</sequence>
<organism evidence="1">
    <name type="scientific">Deinococcus sonorensis KR-87</name>
    <dbReference type="NCBI Taxonomy" id="694439"/>
    <lineage>
        <taxon>Bacteria</taxon>
        <taxon>Thermotogati</taxon>
        <taxon>Deinococcota</taxon>
        <taxon>Deinococci</taxon>
        <taxon>Deinococcales</taxon>
        <taxon>Deinococcaceae</taxon>
        <taxon>Deinococcus</taxon>
    </lineage>
</organism>
<evidence type="ECO:0000313" key="1">
    <source>
        <dbReference type="EMBL" id="XBV86902.1"/>
    </source>
</evidence>
<dbReference type="AlphaFoldDB" id="A0AAU7UE81"/>
<dbReference type="EMBL" id="CP158299">
    <property type="protein sequence ID" value="XBV86902.1"/>
    <property type="molecule type" value="Genomic_DNA"/>
</dbReference>
<dbReference type="KEGG" id="dsc:ABOD76_11505"/>
<protein>
    <submittedName>
        <fullName evidence="1">Uncharacterized protein</fullName>
    </submittedName>
</protein>
<reference evidence="1" key="1">
    <citation type="submission" date="2024-06" db="EMBL/GenBank/DDBJ databases">
        <title>Draft Genome Sequence of Deinococcus sonorensis Type Strain KR-87, a Biofilm Producing Representative of the Genus Deinococcus.</title>
        <authorList>
            <person name="Boren L.S."/>
            <person name="Grosso R.A."/>
            <person name="Hugenberg-Cox A.N."/>
            <person name="Hill J.T.E."/>
            <person name="Albert C.M."/>
            <person name="Tuohy J.M."/>
        </authorList>
    </citation>
    <scope>NUCLEOTIDE SEQUENCE</scope>
    <source>
        <strain evidence="1">KR-87</strain>
    </source>
</reference>
<dbReference type="RefSeq" id="WP_350244993.1">
    <property type="nucleotide sequence ID" value="NZ_CP158299.1"/>
</dbReference>
<proteinExistence type="predicted"/>
<accession>A0AAU7UE81</accession>
<name>A0AAU7UE81_9DEIO</name>